<dbReference type="Proteomes" id="UP001595999">
    <property type="component" value="Unassembled WGS sequence"/>
</dbReference>
<keyword evidence="7" id="KW-1185">Reference proteome</keyword>
<dbReference type="CDD" id="cd01948">
    <property type="entry name" value="EAL"/>
    <property type="match status" value="1"/>
</dbReference>
<dbReference type="SUPFAM" id="SSF55785">
    <property type="entry name" value="PYP-like sensor domain (PAS domain)"/>
    <property type="match status" value="3"/>
</dbReference>
<dbReference type="PROSITE" id="PS50887">
    <property type="entry name" value="GGDEF"/>
    <property type="match status" value="1"/>
</dbReference>
<feature type="domain" description="PAS" evidence="2">
    <location>
        <begin position="410"/>
        <end position="479"/>
    </location>
</feature>
<feature type="transmembrane region" description="Helical" evidence="1">
    <location>
        <begin position="76"/>
        <end position="93"/>
    </location>
</feature>
<evidence type="ECO:0000259" key="3">
    <source>
        <dbReference type="PROSITE" id="PS50113"/>
    </source>
</evidence>
<dbReference type="Gene3D" id="3.20.20.450">
    <property type="entry name" value="EAL domain"/>
    <property type="match status" value="1"/>
</dbReference>
<accession>A0ABV8ZP33</accession>
<feature type="domain" description="EAL" evidence="4">
    <location>
        <begin position="827"/>
        <end position="1081"/>
    </location>
</feature>
<feature type="domain" description="PAS" evidence="2">
    <location>
        <begin position="530"/>
        <end position="575"/>
    </location>
</feature>
<dbReference type="InterPro" id="IPR000700">
    <property type="entry name" value="PAS-assoc_C"/>
</dbReference>
<dbReference type="NCBIfam" id="TIGR00254">
    <property type="entry name" value="GGDEF"/>
    <property type="match status" value="1"/>
</dbReference>
<keyword evidence="1" id="KW-0472">Membrane</keyword>
<reference evidence="7" key="1">
    <citation type="journal article" date="2019" name="Int. J. Syst. Evol. Microbiol.">
        <title>The Global Catalogue of Microorganisms (GCM) 10K type strain sequencing project: providing services to taxonomists for standard genome sequencing and annotation.</title>
        <authorList>
            <consortium name="The Broad Institute Genomics Platform"/>
            <consortium name="The Broad Institute Genome Sequencing Center for Infectious Disease"/>
            <person name="Wu L."/>
            <person name="Ma J."/>
        </authorList>
    </citation>
    <scope>NUCLEOTIDE SEQUENCE [LARGE SCALE GENOMIC DNA]</scope>
    <source>
        <strain evidence="7">CGMCC 4.7608</strain>
    </source>
</reference>
<feature type="transmembrane region" description="Helical" evidence="1">
    <location>
        <begin position="251"/>
        <end position="272"/>
    </location>
</feature>
<evidence type="ECO:0000259" key="5">
    <source>
        <dbReference type="PROSITE" id="PS50887"/>
    </source>
</evidence>
<dbReference type="InterPro" id="IPR052155">
    <property type="entry name" value="Biofilm_reg_signaling"/>
</dbReference>
<dbReference type="PANTHER" id="PTHR44757:SF2">
    <property type="entry name" value="BIOFILM ARCHITECTURE MAINTENANCE PROTEIN MBAA"/>
    <property type="match status" value="1"/>
</dbReference>
<feature type="domain" description="PAC" evidence="3">
    <location>
        <begin position="601"/>
        <end position="653"/>
    </location>
</feature>
<gene>
    <name evidence="6" type="ORF">ACFO0R_04710</name>
</gene>
<dbReference type="SUPFAM" id="SSF141868">
    <property type="entry name" value="EAL domain-like"/>
    <property type="match status" value="1"/>
</dbReference>
<dbReference type="InterPro" id="IPR043128">
    <property type="entry name" value="Rev_trsase/Diguanyl_cyclase"/>
</dbReference>
<dbReference type="SMART" id="SM00267">
    <property type="entry name" value="GGDEF"/>
    <property type="match status" value="1"/>
</dbReference>
<feature type="transmembrane region" description="Helical" evidence="1">
    <location>
        <begin position="146"/>
        <end position="166"/>
    </location>
</feature>
<dbReference type="CDD" id="cd01949">
    <property type="entry name" value="GGDEF"/>
    <property type="match status" value="1"/>
</dbReference>
<dbReference type="InterPro" id="IPR013656">
    <property type="entry name" value="PAS_4"/>
</dbReference>
<proteinExistence type="predicted"/>
<dbReference type="InterPro" id="IPR001610">
    <property type="entry name" value="PAC"/>
</dbReference>
<dbReference type="InterPro" id="IPR035919">
    <property type="entry name" value="EAL_sf"/>
</dbReference>
<evidence type="ECO:0000256" key="1">
    <source>
        <dbReference type="SAM" id="Phobius"/>
    </source>
</evidence>
<dbReference type="Pfam" id="PF13426">
    <property type="entry name" value="PAS_9"/>
    <property type="match status" value="2"/>
</dbReference>
<dbReference type="PROSITE" id="PS50112">
    <property type="entry name" value="PAS"/>
    <property type="match status" value="2"/>
</dbReference>
<feature type="transmembrane region" description="Helical" evidence="1">
    <location>
        <begin position="178"/>
        <end position="198"/>
    </location>
</feature>
<dbReference type="InterPro" id="IPR000014">
    <property type="entry name" value="PAS"/>
</dbReference>
<dbReference type="NCBIfam" id="TIGR00229">
    <property type="entry name" value="sensory_box"/>
    <property type="match status" value="3"/>
</dbReference>
<feature type="domain" description="PAC" evidence="3">
    <location>
        <begin position="483"/>
        <end position="533"/>
    </location>
</feature>
<dbReference type="SMART" id="SM00052">
    <property type="entry name" value="EAL"/>
    <property type="match status" value="1"/>
</dbReference>
<feature type="domain" description="GGDEF" evidence="5">
    <location>
        <begin position="685"/>
        <end position="818"/>
    </location>
</feature>
<evidence type="ECO:0000259" key="4">
    <source>
        <dbReference type="PROSITE" id="PS50883"/>
    </source>
</evidence>
<dbReference type="PANTHER" id="PTHR44757">
    <property type="entry name" value="DIGUANYLATE CYCLASE DGCP"/>
    <property type="match status" value="1"/>
</dbReference>
<protein>
    <submittedName>
        <fullName evidence="6">EAL domain-containing protein</fullName>
    </submittedName>
</protein>
<dbReference type="Pfam" id="PF08448">
    <property type="entry name" value="PAS_4"/>
    <property type="match status" value="1"/>
</dbReference>
<dbReference type="InterPro" id="IPR035965">
    <property type="entry name" value="PAS-like_dom_sf"/>
</dbReference>
<dbReference type="Gene3D" id="3.30.70.270">
    <property type="match status" value="1"/>
</dbReference>
<dbReference type="Gene3D" id="3.30.450.20">
    <property type="entry name" value="PAS domain"/>
    <property type="match status" value="3"/>
</dbReference>
<evidence type="ECO:0000259" key="2">
    <source>
        <dbReference type="PROSITE" id="PS50112"/>
    </source>
</evidence>
<evidence type="ECO:0000313" key="7">
    <source>
        <dbReference type="Proteomes" id="UP001595999"/>
    </source>
</evidence>
<evidence type="ECO:0000313" key="6">
    <source>
        <dbReference type="EMBL" id="MFC4488912.1"/>
    </source>
</evidence>
<dbReference type="SUPFAM" id="SSF55073">
    <property type="entry name" value="Nucleotide cyclase"/>
    <property type="match status" value="1"/>
</dbReference>
<dbReference type="Pfam" id="PF00990">
    <property type="entry name" value="GGDEF"/>
    <property type="match status" value="1"/>
</dbReference>
<dbReference type="Pfam" id="PF00563">
    <property type="entry name" value="EAL"/>
    <property type="match status" value="1"/>
</dbReference>
<organism evidence="6 7">
    <name type="scientific">Chromobacterium aquaticum</name>
    <dbReference type="NCBI Taxonomy" id="467180"/>
    <lineage>
        <taxon>Bacteria</taxon>
        <taxon>Pseudomonadati</taxon>
        <taxon>Pseudomonadota</taxon>
        <taxon>Betaproteobacteria</taxon>
        <taxon>Neisseriales</taxon>
        <taxon>Chromobacteriaceae</taxon>
        <taxon>Chromobacterium</taxon>
    </lineage>
</organism>
<dbReference type="EMBL" id="JBHSEK010000002">
    <property type="protein sequence ID" value="MFC4488912.1"/>
    <property type="molecule type" value="Genomic_DNA"/>
</dbReference>
<keyword evidence="1" id="KW-0812">Transmembrane</keyword>
<dbReference type="InterPro" id="IPR029787">
    <property type="entry name" value="Nucleotide_cyclase"/>
</dbReference>
<dbReference type="InterPro" id="IPR000160">
    <property type="entry name" value="GGDEF_dom"/>
</dbReference>
<dbReference type="PROSITE" id="PS50883">
    <property type="entry name" value="EAL"/>
    <property type="match status" value="1"/>
</dbReference>
<dbReference type="SMART" id="SM00086">
    <property type="entry name" value="PAC"/>
    <property type="match status" value="2"/>
</dbReference>
<feature type="transmembrane region" description="Helical" evidence="1">
    <location>
        <begin position="7"/>
        <end position="23"/>
    </location>
</feature>
<feature type="transmembrane region" description="Helical" evidence="1">
    <location>
        <begin position="114"/>
        <end position="134"/>
    </location>
</feature>
<dbReference type="SMART" id="SM00091">
    <property type="entry name" value="PAS"/>
    <property type="match status" value="3"/>
</dbReference>
<dbReference type="PROSITE" id="PS50113">
    <property type="entry name" value="PAC"/>
    <property type="match status" value="2"/>
</dbReference>
<feature type="transmembrane region" description="Helical" evidence="1">
    <location>
        <begin position="218"/>
        <end position="239"/>
    </location>
</feature>
<dbReference type="CDD" id="cd00130">
    <property type="entry name" value="PAS"/>
    <property type="match status" value="3"/>
</dbReference>
<sequence>MTVGSACRDAAVFLGFLACTAFWPREPVLGFSLAAFLAHGVWSYRFLSRGWRQAWWWPLPAAALLTLWSSPQWAALLLISLYALAPGLYAAGLRGEKGLAVRQPADLLRVLLRLACYPSVLLAGLAAGDGWRWFGMEGLWSWAAQAWGVSGLALSLCVPPALYAAGAAPTRRQALETGLIMALACVLWFSLLGSSVAYSLPCQLVFFPLMLWAAFRVGFRGAALVGTWVVALLSLYVLAPQWTMHASVLNGASEVALTLALSCATLLVSVLADGHRQNENALREFRARVESLVNNSPNMMSLKGLDGRFLLANAAYARRVGRAPQGMQGLTVEELFDGIDAAQIREQDAVVLSCLEPRQFEESFLFNGVLSHLLVTKFPLFDADGRPAGVGSVDTDITQTRQEQKAKREAEERYRALVEQSLVGIYILQDDRLVYANPKLAAIVGYPPKELEGMGLEQLLVPGEAVRIRQQIVKRYRENIAVLQYGTRAVRKDGVVVDVEIHSRLFDYEGKKAIIGVVMDISERLAADANLRLAAKVFENSAEGILLMDAEARIIAVNHAFSRITGYAEAEALGKVSRIFGDQKQLGRQAMLEALADGGHWQGEMLDRRKNGEWYPAELSISAVRDVGGELSNYVAVFSDITLRKQAEERLQFLANHDPLTQLPNRSSLTARLDEAIISLDCVNGSLALMFIDLDRFKLINDSFGHQAGDELLRETALRLQRAVGARGLLARLGGDEFTLLMTGFKDAAALVAAAEDTLAALGQPLRLENHEVYVTGSIGISVFPNDGTDAQTLLKNADVAMYRAKEAGKNTYQFFAAEMNTQTFERLLLENGLRLALERGELELHYQPQVEALSRRVLGAEALIRWRHPQLGLVPPARFIPLAEETGLIKPIGDWVLQEACRQLAVWDRQGVAVPRLAVNLSARQFEQQLLPFKVAEALRAAGLSAARLELEITESMIMQNPVEAVRQLGELKALGVGLSIDDFGTGYSSLSHLKRFPLDTLKIDQSFVEGLPDDGDNAAIAEAILALARKLQFQVVAEGVEHERQAQFLTSKGCAVLQGYHFGRPVPAAELPALLAAIAAAGEQRQLALASGVEVLGS</sequence>
<name>A0ABV8ZP33_9NEIS</name>
<keyword evidence="1" id="KW-1133">Transmembrane helix</keyword>
<comment type="caution">
    <text evidence="6">The sequence shown here is derived from an EMBL/GenBank/DDBJ whole genome shotgun (WGS) entry which is preliminary data.</text>
</comment>
<dbReference type="RefSeq" id="WP_231462572.1">
    <property type="nucleotide sequence ID" value="NZ_JAJOHW010000077.1"/>
</dbReference>
<dbReference type="InterPro" id="IPR001633">
    <property type="entry name" value="EAL_dom"/>
</dbReference>